<sequence>MEKKKTAIEARLQTGLVHVLTHVRPIQPKGLGVGVAAGQELEGHPAEADLLLQKKSLTPRGQFIELGEDEAGLPVGTKGRNISSKGNGVQPQTMSGSGAQPKPLGAKAAGLKWQRMIMLMDEDRMLGMSPNITHGDLAPDRMSSTKLKREDALRIRNSPLAGQNIKSPDLLERDVHLSR</sequence>
<dbReference type="Proteomes" id="UP000314294">
    <property type="component" value="Unassembled WGS sequence"/>
</dbReference>
<keyword evidence="3" id="KW-1185">Reference proteome</keyword>
<reference evidence="2 3" key="1">
    <citation type="submission" date="2019-03" db="EMBL/GenBank/DDBJ databases">
        <title>First draft genome of Liparis tanakae, snailfish: a comprehensive survey of snailfish specific genes.</title>
        <authorList>
            <person name="Kim W."/>
            <person name="Song I."/>
            <person name="Jeong J.-H."/>
            <person name="Kim D."/>
            <person name="Kim S."/>
            <person name="Ryu S."/>
            <person name="Song J.Y."/>
            <person name="Lee S.K."/>
        </authorList>
    </citation>
    <scope>NUCLEOTIDE SEQUENCE [LARGE SCALE GENOMIC DNA]</scope>
    <source>
        <tissue evidence="2">Muscle</tissue>
    </source>
</reference>
<organism evidence="2 3">
    <name type="scientific">Liparis tanakae</name>
    <name type="common">Tanaka's snailfish</name>
    <dbReference type="NCBI Taxonomy" id="230148"/>
    <lineage>
        <taxon>Eukaryota</taxon>
        <taxon>Metazoa</taxon>
        <taxon>Chordata</taxon>
        <taxon>Craniata</taxon>
        <taxon>Vertebrata</taxon>
        <taxon>Euteleostomi</taxon>
        <taxon>Actinopterygii</taxon>
        <taxon>Neopterygii</taxon>
        <taxon>Teleostei</taxon>
        <taxon>Neoteleostei</taxon>
        <taxon>Acanthomorphata</taxon>
        <taxon>Eupercaria</taxon>
        <taxon>Perciformes</taxon>
        <taxon>Cottioidei</taxon>
        <taxon>Cottales</taxon>
        <taxon>Liparidae</taxon>
        <taxon>Liparis</taxon>
    </lineage>
</organism>
<feature type="compositionally biased region" description="Polar residues" evidence="1">
    <location>
        <begin position="80"/>
        <end position="98"/>
    </location>
</feature>
<protein>
    <submittedName>
        <fullName evidence="2">Uncharacterized protein</fullName>
    </submittedName>
</protein>
<accession>A0A4Z2II04</accession>
<comment type="caution">
    <text evidence="2">The sequence shown here is derived from an EMBL/GenBank/DDBJ whole genome shotgun (WGS) entry which is preliminary data.</text>
</comment>
<name>A0A4Z2II04_9TELE</name>
<dbReference type="EMBL" id="SRLO01000084">
    <property type="protein sequence ID" value="TNN77315.1"/>
    <property type="molecule type" value="Genomic_DNA"/>
</dbReference>
<evidence type="ECO:0000313" key="2">
    <source>
        <dbReference type="EMBL" id="TNN77315.1"/>
    </source>
</evidence>
<gene>
    <name evidence="2" type="ORF">EYF80_012429</name>
</gene>
<dbReference type="AlphaFoldDB" id="A0A4Z2II04"/>
<evidence type="ECO:0000256" key="1">
    <source>
        <dbReference type="SAM" id="MobiDB-lite"/>
    </source>
</evidence>
<proteinExistence type="predicted"/>
<feature type="region of interest" description="Disordered" evidence="1">
    <location>
        <begin position="71"/>
        <end position="105"/>
    </location>
</feature>
<evidence type="ECO:0000313" key="3">
    <source>
        <dbReference type="Proteomes" id="UP000314294"/>
    </source>
</evidence>